<dbReference type="InterPro" id="IPR001708">
    <property type="entry name" value="YidC/ALB3/OXA1/COX18"/>
</dbReference>
<comment type="similarity">
    <text evidence="2 13">Belongs to the OXA1/ALB3/YidC family. Type 1 subfamily.</text>
</comment>
<dbReference type="InterPro" id="IPR028055">
    <property type="entry name" value="YidC/Oxa/ALB_C"/>
</dbReference>
<comment type="function">
    <text evidence="13">Required for the insertion and/or proper folding and/or complex formation of integral membrane proteins into the membrane. Involved in integration of membrane proteins that insert both dependently and independently of the Sec translocase complex, as well as at least some lipoproteins. Aids folding of multispanning membrane proteins.</text>
</comment>
<evidence type="ECO:0000259" key="15">
    <source>
        <dbReference type="Pfam" id="PF14849"/>
    </source>
</evidence>
<protein>
    <recommendedName>
        <fullName evidence="3 13">Membrane protein insertase YidC</fullName>
    </recommendedName>
    <alternativeName>
        <fullName evidence="12 13">Foldase YidC</fullName>
    </alternativeName>
    <alternativeName>
        <fullName evidence="11 13">Membrane integrase YidC</fullName>
    </alternativeName>
    <alternativeName>
        <fullName evidence="13">Membrane protein YidC</fullName>
    </alternativeName>
</protein>
<name>A0ABY5XZQ0_9BACT</name>
<evidence type="ECO:0000256" key="10">
    <source>
        <dbReference type="ARBA" id="ARBA00023186"/>
    </source>
</evidence>
<evidence type="ECO:0000259" key="14">
    <source>
        <dbReference type="Pfam" id="PF02096"/>
    </source>
</evidence>
<dbReference type="CDD" id="cd20070">
    <property type="entry name" value="5TM_YidC_Alb3"/>
    <property type="match status" value="1"/>
</dbReference>
<evidence type="ECO:0000256" key="13">
    <source>
        <dbReference type="HAMAP-Rule" id="MF_01810"/>
    </source>
</evidence>
<evidence type="ECO:0000256" key="2">
    <source>
        <dbReference type="ARBA" id="ARBA00010527"/>
    </source>
</evidence>
<dbReference type="CDD" id="cd19961">
    <property type="entry name" value="EcYidC-like_peri"/>
    <property type="match status" value="1"/>
</dbReference>
<dbReference type="NCBIfam" id="TIGR03592">
    <property type="entry name" value="yidC_oxa1_cterm"/>
    <property type="match status" value="1"/>
</dbReference>
<dbReference type="HAMAP" id="MF_01810">
    <property type="entry name" value="YidC_type1"/>
    <property type="match status" value="1"/>
</dbReference>
<dbReference type="PANTHER" id="PTHR12428">
    <property type="entry name" value="OXA1"/>
    <property type="match status" value="1"/>
</dbReference>
<comment type="subcellular location">
    <subcellularLocation>
        <location evidence="1">Cell inner membrane</location>
        <topology evidence="1">Multi-pass membrane protein</topology>
    </subcellularLocation>
    <subcellularLocation>
        <location evidence="13">Cell membrane</location>
        <topology evidence="13">Multi-pass membrane protein</topology>
    </subcellularLocation>
</comment>
<keyword evidence="9 13" id="KW-0472">Membrane</keyword>
<keyword evidence="17" id="KW-1185">Reference proteome</keyword>
<evidence type="ECO:0000256" key="6">
    <source>
        <dbReference type="ARBA" id="ARBA00022692"/>
    </source>
</evidence>
<keyword evidence="6 13" id="KW-0812">Transmembrane</keyword>
<dbReference type="RefSeq" id="WP_334314814.1">
    <property type="nucleotide sequence ID" value="NZ_CP065938.1"/>
</dbReference>
<evidence type="ECO:0000256" key="1">
    <source>
        <dbReference type="ARBA" id="ARBA00004429"/>
    </source>
</evidence>
<keyword evidence="7 13" id="KW-0653">Protein transport</keyword>
<dbReference type="InterPro" id="IPR038221">
    <property type="entry name" value="YidC_periplasmic_sf"/>
</dbReference>
<keyword evidence="4 13" id="KW-0813">Transport</keyword>
<feature type="transmembrane region" description="Helical" evidence="13">
    <location>
        <begin position="6"/>
        <end position="23"/>
    </location>
</feature>
<evidence type="ECO:0000256" key="3">
    <source>
        <dbReference type="ARBA" id="ARBA00015325"/>
    </source>
</evidence>
<feature type="domain" description="Membrane insertase YidC N-terminal" evidence="15">
    <location>
        <begin position="73"/>
        <end position="336"/>
    </location>
</feature>
<dbReference type="Proteomes" id="UP001058120">
    <property type="component" value="Chromosome"/>
</dbReference>
<gene>
    <name evidence="13 16" type="primary">yidC</name>
    <name evidence="16" type="ORF">JBF11_07230</name>
</gene>
<keyword evidence="10 13" id="KW-0143">Chaperone</keyword>
<accession>A0ABY5XZQ0</accession>
<evidence type="ECO:0000313" key="16">
    <source>
        <dbReference type="EMBL" id="UWX05245.1"/>
    </source>
</evidence>
<proteinExistence type="inferred from homology"/>
<dbReference type="EMBL" id="CP065938">
    <property type="protein sequence ID" value="UWX05245.1"/>
    <property type="molecule type" value="Genomic_DNA"/>
</dbReference>
<evidence type="ECO:0000256" key="12">
    <source>
        <dbReference type="ARBA" id="ARBA00033342"/>
    </source>
</evidence>
<evidence type="ECO:0000256" key="5">
    <source>
        <dbReference type="ARBA" id="ARBA00022475"/>
    </source>
</evidence>
<feature type="transmembrane region" description="Helical" evidence="13">
    <location>
        <begin position="494"/>
        <end position="519"/>
    </location>
</feature>
<feature type="transmembrane region" description="Helical" evidence="13">
    <location>
        <begin position="347"/>
        <end position="366"/>
    </location>
</feature>
<evidence type="ECO:0000256" key="9">
    <source>
        <dbReference type="ARBA" id="ARBA00023136"/>
    </source>
</evidence>
<evidence type="ECO:0000256" key="7">
    <source>
        <dbReference type="ARBA" id="ARBA00022927"/>
    </source>
</evidence>
<evidence type="ECO:0000256" key="8">
    <source>
        <dbReference type="ARBA" id="ARBA00022989"/>
    </source>
</evidence>
<dbReference type="PANTHER" id="PTHR12428:SF65">
    <property type="entry name" value="CYTOCHROME C OXIDASE ASSEMBLY PROTEIN COX18, MITOCHONDRIAL"/>
    <property type="match status" value="1"/>
</dbReference>
<dbReference type="Gene3D" id="2.70.98.90">
    <property type="match status" value="1"/>
</dbReference>
<dbReference type="PRINTS" id="PR01900">
    <property type="entry name" value="YIDCPROTEIN"/>
</dbReference>
<evidence type="ECO:0000313" key="17">
    <source>
        <dbReference type="Proteomes" id="UP001058120"/>
    </source>
</evidence>
<dbReference type="InterPro" id="IPR047196">
    <property type="entry name" value="YidC_ALB_C"/>
</dbReference>
<dbReference type="InterPro" id="IPR019998">
    <property type="entry name" value="Membr_insert_YidC"/>
</dbReference>
<evidence type="ECO:0000256" key="11">
    <source>
        <dbReference type="ARBA" id="ARBA00033245"/>
    </source>
</evidence>
<dbReference type="NCBIfam" id="TIGR03593">
    <property type="entry name" value="yidC_nterm"/>
    <property type="match status" value="1"/>
</dbReference>
<dbReference type="InterPro" id="IPR028053">
    <property type="entry name" value="Membr_insert_YidC_N"/>
</dbReference>
<organism evidence="16 17">
    <name type="scientific">Taurinivorans muris</name>
    <dbReference type="NCBI Taxonomy" id="2787751"/>
    <lineage>
        <taxon>Bacteria</taxon>
        <taxon>Pseudomonadati</taxon>
        <taxon>Thermodesulfobacteriota</taxon>
        <taxon>Desulfovibrionia</taxon>
        <taxon>Desulfovibrionales</taxon>
        <taxon>Desulfovibrionaceae</taxon>
        <taxon>Taurinivorans</taxon>
    </lineage>
</organism>
<keyword evidence="5 13" id="KW-1003">Cell membrane</keyword>
<dbReference type="Pfam" id="PF14849">
    <property type="entry name" value="YidC_periplas"/>
    <property type="match status" value="1"/>
</dbReference>
<dbReference type="Pfam" id="PF02096">
    <property type="entry name" value="60KD_IMP"/>
    <property type="match status" value="1"/>
</dbReference>
<dbReference type="PRINTS" id="PR00701">
    <property type="entry name" value="60KDINNERMP"/>
</dbReference>
<feature type="domain" description="Membrane insertase YidC/Oxa/ALB C-terminal" evidence="14">
    <location>
        <begin position="347"/>
        <end position="531"/>
    </location>
</feature>
<evidence type="ECO:0000256" key="4">
    <source>
        <dbReference type="ARBA" id="ARBA00022448"/>
    </source>
</evidence>
<comment type="subunit">
    <text evidence="13">Interacts with the Sec translocase complex via SecD. Specifically interacts with transmembrane segments of nascent integral membrane proteins during membrane integration.</text>
</comment>
<keyword evidence="8 13" id="KW-1133">Transmembrane helix</keyword>
<reference evidence="16" key="1">
    <citation type="submission" date="2020-12" db="EMBL/GenBank/DDBJ databases">
        <title>Taurinivorans muris gen. nov., sp. nov., fundamental and realized metabolic niche of a ubiquitous sulfidogenic bacterium in the murine intestine.</title>
        <authorList>
            <person name="Ye H."/>
            <person name="Hanson B.T."/>
            <person name="Loy A."/>
        </authorList>
    </citation>
    <scope>NUCLEOTIDE SEQUENCE</scope>
    <source>
        <strain evidence="16">LT0009</strain>
    </source>
</reference>
<sequence length="536" mass="60221">MENKRIIIATVICFVILVGWQYIAEHMGWVPKQAEQTEQIETQAEQTANLTDPAFSDLKETVPFFAPGEGKNIVVRTPLYTAVFHSAGGVLESFVLNNISETSSPHSPFLDMIGKTAKSASPMGLLINGQPSWNIGSWTISAENLILEDGDTKTLVFEGNLNGLIIRRELTFDAATYLIGEKITYGAEEGKAFIVRVGYTLAGSEYSSSSTYNPMQVVWDSEGSYETESDVSKLTEEGMVEDGALFFAGLSNNYFLSAVVPQSKNGLVKARIQNDVWRVAYEEQPLTVNAGLPVSSELSWWIGPKDAKLLDNAPNELKKTIHYGIFGILAKPLLWLLNFFQSFVGNWGIAIILLTIFIKILFWPLTKKSYKSMEQMKKIAPLMEDLKKKYGSDREALSQEMMQLYRTYNINPMSGCLPILVQLPVFIALYNALLNSENLRHAEFITYLPFTDIIWLADLSVKDPLYITPLVMGATMFLQQWLSPAVGDPTQRKVMMLMPVIFTFMFLNFPAGLVVYWLANNVLSIGQQWWTLRKVR</sequence>
<feature type="transmembrane region" description="Helical" evidence="13">
    <location>
        <begin position="410"/>
        <end position="430"/>
    </location>
</feature>